<protein>
    <recommendedName>
        <fullName evidence="2">Tubby C-terminal domain-containing protein</fullName>
    </recommendedName>
</protein>
<sequence length="284" mass="31827">MYCSEPVEDGNFLEAHVEDCLFGPLEAPPDVAQRLLKAASTSVPWRARFLRTPLRPQAHTIQCHIRVHRNNLYELFTQNAEIPLCSAVRRSRFGLKDTFSIFPANLNDQVIARLERNFVGSKYTVIDVKNAPLEIGAIQYAATFGNTPRQMKVVIPTVSRTSDDSNNVFGTWRTDCYVSSSHNDSILSQIDTPDAFRVIGLVNKPPVWVDSMQAYCLDFGGRVDVASVKNFVLCPSGDLEKSLMVFGRTSDRQVFVMDFQHPLSPVQAFAIALSSLDRHLVTFD</sequence>
<dbReference type="PRINTS" id="PR01573">
    <property type="entry name" value="SUPERTUBBY"/>
</dbReference>
<reference evidence="3 4" key="1">
    <citation type="submission" date="2019-07" db="EMBL/GenBank/DDBJ databases">
        <title>Genomics analysis of Aphanomyces spp. identifies a new class of oomycete effector associated with host adaptation.</title>
        <authorList>
            <person name="Gaulin E."/>
        </authorList>
    </citation>
    <scope>NUCLEOTIDE SEQUENCE [LARGE SCALE GENOMIC DNA]</scope>
    <source>
        <strain evidence="3 4">ATCC 201684</strain>
    </source>
</reference>
<comment type="caution">
    <text evidence="3">The sequence shown here is derived from an EMBL/GenBank/DDBJ whole genome shotgun (WGS) entry which is preliminary data.</text>
</comment>
<dbReference type="AlphaFoldDB" id="A0A6G0XF46"/>
<evidence type="ECO:0000259" key="2">
    <source>
        <dbReference type="Pfam" id="PF01167"/>
    </source>
</evidence>
<evidence type="ECO:0000256" key="1">
    <source>
        <dbReference type="ARBA" id="ARBA00007129"/>
    </source>
</evidence>
<evidence type="ECO:0000313" key="4">
    <source>
        <dbReference type="Proteomes" id="UP000481153"/>
    </source>
</evidence>
<dbReference type="InterPro" id="IPR025659">
    <property type="entry name" value="Tubby-like_C"/>
</dbReference>
<dbReference type="PANTHER" id="PTHR16517">
    <property type="entry name" value="TUBBY-RELATED"/>
    <property type="match status" value="1"/>
</dbReference>
<keyword evidence="4" id="KW-1185">Reference proteome</keyword>
<dbReference type="Pfam" id="PF01167">
    <property type="entry name" value="Tub"/>
    <property type="match status" value="1"/>
</dbReference>
<accession>A0A6G0XF46</accession>
<organism evidence="3 4">
    <name type="scientific">Aphanomyces euteiches</name>
    <dbReference type="NCBI Taxonomy" id="100861"/>
    <lineage>
        <taxon>Eukaryota</taxon>
        <taxon>Sar</taxon>
        <taxon>Stramenopiles</taxon>
        <taxon>Oomycota</taxon>
        <taxon>Saprolegniomycetes</taxon>
        <taxon>Saprolegniales</taxon>
        <taxon>Verrucalvaceae</taxon>
        <taxon>Aphanomyces</taxon>
    </lineage>
</organism>
<dbReference type="SUPFAM" id="SSF54518">
    <property type="entry name" value="Tubby C-terminal domain-like"/>
    <property type="match status" value="1"/>
</dbReference>
<dbReference type="InterPro" id="IPR000007">
    <property type="entry name" value="Tubby_C"/>
</dbReference>
<evidence type="ECO:0000313" key="3">
    <source>
        <dbReference type="EMBL" id="KAF0738854.1"/>
    </source>
</evidence>
<proteinExistence type="inferred from homology"/>
<gene>
    <name evidence="3" type="ORF">Ae201684_005464</name>
</gene>
<dbReference type="Proteomes" id="UP000481153">
    <property type="component" value="Unassembled WGS sequence"/>
</dbReference>
<dbReference type="PANTHER" id="PTHR16517:SF7">
    <property type="entry name" value="PROTEIN KING TUBBY"/>
    <property type="match status" value="1"/>
</dbReference>
<feature type="domain" description="Tubby C-terminal" evidence="2">
    <location>
        <begin position="56"/>
        <end position="277"/>
    </location>
</feature>
<dbReference type="EMBL" id="VJMJ01000070">
    <property type="protein sequence ID" value="KAF0738854.1"/>
    <property type="molecule type" value="Genomic_DNA"/>
</dbReference>
<name>A0A6G0XF46_9STRA</name>
<dbReference type="Gene3D" id="3.20.90.10">
    <property type="entry name" value="Tubby Protein, Chain A"/>
    <property type="match status" value="1"/>
</dbReference>
<comment type="similarity">
    <text evidence="1">Belongs to the TUB family.</text>
</comment>
<dbReference type="VEuPathDB" id="FungiDB:AeMF1_004309"/>